<dbReference type="PANTHER" id="PTHR19375">
    <property type="entry name" value="HEAT SHOCK PROTEIN 70KDA"/>
    <property type="match status" value="1"/>
</dbReference>
<dbReference type="InterPro" id="IPR018181">
    <property type="entry name" value="Heat_shock_70_CS"/>
</dbReference>
<evidence type="ECO:0000256" key="3">
    <source>
        <dbReference type="ARBA" id="ARBA00022840"/>
    </source>
</evidence>
<dbReference type="Gene3D" id="3.30.420.40">
    <property type="match status" value="2"/>
</dbReference>
<protein>
    <recommendedName>
        <fullName evidence="7">Heat shock protein 70</fullName>
    </recommendedName>
</protein>
<keyword evidence="6" id="KW-1185">Reference proteome</keyword>
<evidence type="ECO:0000256" key="1">
    <source>
        <dbReference type="ARBA" id="ARBA00007381"/>
    </source>
</evidence>
<evidence type="ECO:0000256" key="4">
    <source>
        <dbReference type="RuleBase" id="RU003322"/>
    </source>
</evidence>
<sequence>ESGKWKVERGCVGRDFLFLGFRRVPRFTLKICSIGDNVVANNCSRSKIPSVLRLWREGLFSAPPPHDVQGISLRGVASLSEDALLINSTNKRNNDHRKRIMAEPIIGIDLGTTYSCVACFDPKTQKVEVIESPSGRTMPSWVSFTPEGKLVGTAAKSQVASNPRNTVYDVKRIIGRSFSDPVTAEEAKAFPFRIVEGGAHGEPRIVVDWRGETKELRPEEISAMILAELKLAAEKHLGQPVKSAVITVPAHFNNQQRQATKDAGRIAGLDVKRIINEPTAAALSYGLHAKKEYADANGGAKQGKTNVVIFDLGGGTFDVSVLAMDGGVFEVKATGGDTHLGGEDFDNSIMAWLMDHIKSKSAAAHKQITESPRSQSRLRRAVENCKRTLSSSNSAEIEVDSLVEDFNLNVTLSREKFEELNAALFKRCIDTVKDVLADASCKIDDVSDIVLVGGSTRIPCLQTSLFDMFNGRIELCKSVHPDEAVAHGAAVQGYILATGGTGGGHDLAGAEAMTDLLLLDVTPLSLGIELEGKQMSTLIKRNTPIPCKKTRTYTTVDDWQTEIDVVVYEGERAHVDANNKLGSFVISGVQRARAGEPKVDVTFALDANGILQVSARDQVTNAEARAEIKAEKGRLTADDIDKMIADAEQYRAKDDELNAKVDYKTALEEALFTVQTKVSETNKPNEVKELADLMDWLELDSDSASLDEMKKRGRVIEDTWGFIVA</sequence>
<dbReference type="PROSITE" id="PS00297">
    <property type="entry name" value="HSP70_1"/>
    <property type="match status" value="1"/>
</dbReference>
<dbReference type="Gene3D" id="3.90.640.10">
    <property type="entry name" value="Actin, Chain A, domain 4"/>
    <property type="match status" value="1"/>
</dbReference>
<dbReference type="PROSITE" id="PS00329">
    <property type="entry name" value="HSP70_2"/>
    <property type="match status" value="1"/>
</dbReference>
<dbReference type="SUPFAM" id="SSF53067">
    <property type="entry name" value="Actin-like ATPase domain"/>
    <property type="match status" value="2"/>
</dbReference>
<dbReference type="InterPro" id="IPR029047">
    <property type="entry name" value="HSP70_peptide-bd_sf"/>
</dbReference>
<comment type="caution">
    <text evidence="5">The sequence shown here is derived from an EMBL/GenBank/DDBJ whole genome shotgun (WGS) entry which is preliminary data.</text>
</comment>
<keyword evidence="2 4" id="KW-0547">Nucleotide-binding</keyword>
<organism evidence="5 6">
    <name type="scientific">Stephanodiscus triporus</name>
    <dbReference type="NCBI Taxonomy" id="2934178"/>
    <lineage>
        <taxon>Eukaryota</taxon>
        <taxon>Sar</taxon>
        <taxon>Stramenopiles</taxon>
        <taxon>Ochrophyta</taxon>
        <taxon>Bacillariophyta</taxon>
        <taxon>Coscinodiscophyceae</taxon>
        <taxon>Thalassiosirophycidae</taxon>
        <taxon>Stephanodiscales</taxon>
        <taxon>Stephanodiscaceae</taxon>
        <taxon>Stephanodiscus</taxon>
    </lineage>
</organism>
<dbReference type="Pfam" id="PF00012">
    <property type="entry name" value="HSP70"/>
    <property type="match status" value="1"/>
</dbReference>
<evidence type="ECO:0008006" key="7">
    <source>
        <dbReference type="Google" id="ProtNLM"/>
    </source>
</evidence>
<comment type="similarity">
    <text evidence="1 4">Belongs to the heat shock protein 70 family.</text>
</comment>
<dbReference type="FunFam" id="3.90.640.10:FF:000010">
    <property type="entry name" value="heat shock 70 kDa protein 14"/>
    <property type="match status" value="1"/>
</dbReference>
<dbReference type="Gene3D" id="3.30.30.30">
    <property type="match status" value="1"/>
</dbReference>
<dbReference type="Gene3D" id="2.60.34.10">
    <property type="entry name" value="Substrate Binding Domain Of DNAk, Chain A, domain 1"/>
    <property type="match status" value="1"/>
</dbReference>
<dbReference type="FunFam" id="3.30.30.30:FF:000001">
    <property type="entry name" value="heat shock 70 kDa protein-like"/>
    <property type="match status" value="1"/>
</dbReference>
<dbReference type="PROSITE" id="PS01036">
    <property type="entry name" value="HSP70_3"/>
    <property type="match status" value="1"/>
</dbReference>
<dbReference type="InterPro" id="IPR013126">
    <property type="entry name" value="Hsp_70_fam"/>
</dbReference>
<dbReference type="FunFam" id="3.30.420.40:FF:000004">
    <property type="entry name" value="Molecular chaperone DnaK"/>
    <property type="match status" value="1"/>
</dbReference>
<evidence type="ECO:0000256" key="2">
    <source>
        <dbReference type="ARBA" id="ARBA00022741"/>
    </source>
</evidence>
<dbReference type="EMBL" id="JALLAZ020000094">
    <property type="protein sequence ID" value="KAL3804231.1"/>
    <property type="molecule type" value="Genomic_DNA"/>
</dbReference>
<dbReference type="FunFam" id="2.60.34.10:FF:000023">
    <property type="entry name" value="70 kDa heat shock cognate protein"/>
    <property type="match status" value="1"/>
</dbReference>
<dbReference type="Proteomes" id="UP001530315">
    <property type="component" value="Unassembled WGS sequence"/>
</dbReference>
<keyword evidence="3 4" id="KW-0067">ATP-binding</keyword>
<evidence type="ECO:0000313" key="6">
    <source>
        <dbReference type="Proteomes" id="UP001530315"/>
    </source>
</evidence>
<evidence type="ECO:0000313" key="5">
    <source>
        <dbReference type="EMBL" id="KAL3804231.1"/>
    </source>
</evidence>
<name>A0ABD3QXF6_9STRA</name>
<dbReference type="PRINTS" id="PR00301">
    <property type="entry name" value="HEATSHOCK70"/>
</dbReference>
<accession>A0ABD3QXF6</accession>
<dbReference type="GO" id="GO:0005524">
    <property type="term" value="F:ATP binding"/>
    <property type="evidence" value="ECO:0007669"/>
    <property type="project" value="UniProtKB-KW"/>
</dbReference>
<dbReference type="SUPFAM" id="SSF100920">
    <property type="entry name" value="Heat shock protein 70kD (HSP70), peptide-binding domain"/>
    <property type="match status" value="1"/>
</dbReference>
<dbReference type="CDD" id="cd24028">
    <property type="entry name" value="ASKHA_NBD_HSP70_HSPA1-like"/>
    <property type="match status" value="1"/>
</dbReference>
<gene>
    <name evidence="5" type="ORF">ACHAW5_011151</name>
</gene>
<dbReference type="AlphaFoldDB" id="A0ABD3QXF6"/>
<dbReference type="InterPro" id="IPR043129">
    <property type="entry name" value="ATPase_NBD"/>
</dbReference>
<feature type="non-terminal residue" evidence="5">
    <location>
        <position position="1"/>
    </location>
</feature>
<proteinExistence type="inferred from homology"/>
<reference evidence="5 6" key="1">
    <citation type="submission" date="2024-10" db="EMBL/GenBank/DDBJ databases">
        <title>Updated reference genomes for cyclostephanoid diatoms.</title>
        <authorList>
            <person name="Roberts W.R."/>
            <person name="Alverson A.J."/>
        </authorList>
    </citation>
    <scope>NUCLEOTIDE SEQUENCE [LARGE SCALE GENOMIC DNA]</scope>
    <source>
        <strain evidence="5 6">AJA276-08</strain>
    </source>
</reference>